<dbReference type="Pfam" id="PF01728">
    <property type="entry name" value="FtsJ"/>
    <property type="match status" value="1"/>
</dbReference>
<proteinExistence type="predicted"/>
<protein>
    <recommendedName>
        <fullName evidence="2">DEP domain-containing protein</fullName>
    </recommendedName>
</protein>
<comment type="caution">
    <text evidence="3">The sequence shown here is derived from an EMBL/GenBank/DDBJ whole genome shotgun (WGS) entry which is preliminary data.</text>
</comment>
<dbReference type="InterPro" id="IPR036390">
    <property type="entry name" value="WH_DNA-bd_sf"/>
</dbReference>
<evidence type="ECO:0000313" key="3">
    <source>
        <dbReference type="EMBL" id="PRP84599.1"/>
    </source>
</evidence>
<dbReference type="PROSITE" id="PS50186">
    <property type="entry name" value="DEP"/>
    <property type="match status" value="1"/>
</dbReference>
<dbReference type="Pfam" id="PF04784">
    <property type="entry name" value="DUF547"/>
    <property type="match status" value="1"/>
</dbReference>
<sequence>MNNITFYYVKRRQGLAVRLPVCFCSMKFIKHPVHLAFSRQTFLHMDFLTPLRTALFTKSRDHFAQPSGDVRPTGAAMIETTRPSPLQYFRDSFQKKISTTGSINNQHINMSATEEERMNALSISGSSDADKTENQESPAQSPRIEEPSPKIEVTTSSPRQTEPDGFNLTEERRKAKKGRGLFGGKTKTEKQVSINAFNLVDETYSEEAVDQICVDMLDPDKGIPLGKHKNGLLETVDNCFTGEEAFDWIKNRLNLSGEDEVIQKGQTLFMNRNVFHSVTKKHASFHKKSDILYQFRLYNPPSNNEPLNTLAKRYMSDFTENAAEFSTNLVNLAIQTVSAALNPNGSLDYKKAEASEQFRRLSFSSTTLQKVNVDGLNEDERLVFFINVYNTLYLHALIMHELPSSTQARKAFWQHTYDIGSKPHSLESLHSILRGFSKSVVLKGNPIIHALLFNGTDTSPSVSAYSVANFSTETKEKARLYLDRAVQYKSDTDEVWLPRHFKDFKEDFGSNERDVLTFLAQYSADKTCHYLKTYVKTIIIKYNENTTEKVKIDPNACTCIESVSTIRTRMNPKFERRRVVAEESMLEFHLCLFPLMFVPSRLLAVAASLTSSSVKNDKPTPEGFDGSIARSTQVFHQFQVFVGFSPIGRQPTVEMSSGADCYEASIEADPPDAIRNPVVYPGLARENPYCKVESQECRIRHKVSNGRCKETEPGYASRVIEYLEELYQIQPTDQADVIKSGSTKFIRYQRVSDETLRSINKHGILNRYIIRVYHSQMTFDSNDQIYQWLRDHLHHQDRSSRLQCYPPQDTMKLGDLLLSSMEKETEQRLSNDPQLSREQEFSKIYPRLSPTNFTHIISLLKCENRWMCGVYDKDLWYEPDSSGTVTREDGKIKKTKNKNTKLSPAVVEEEESGENVISRAYHKLRESVERFSIGREIPTEFLAIDIGSSPGGMTQYLSNRLVDKSSQSKVLPPLTIVEEGSTLPTEQMIRTGAVISIDPANLTLPSAPGVFHLSTMAEKAILQLNSLPPVHLIVCDINTIPEEAIDIISPFVSLIGSGGWLVWTIKRYRSAVHVEDVVETFKKRFGGDFDHVSVKWLLSNRQERMATLQLIDSLAIHVGSHTVSQNAHGRLQLCGAVDSDRSWSTKTDENS</sequence>
<name>A0A2P6NKX5_9EUKA</name>
<evidence type="ECO:0000259" key="2">
    <source>
        <dbReference type="PROSITE" id="PS50186"/>
    </source>
</evidence>
<keyword evidence="4" id="KW-1185">Reference proteome</keyword>
<dbReference type="CDD" id="cd04371">
    <property type="entry name" value="DEP"/>
    <property type="match status" value="1"/>
</dbReference>
<dbReference type="GO" id="GO:0035556">
    <property type="term" value="P:intracellular signal transduction"/>
    <property type="evidence" value="ECO:0007669"/>
    <property type="project" value="InterPro"/>
</dbReference>
<dbReference type="InParanoid" id="A0A2P6NKX5"/>
<feature type="region of interest" description="Disordered" evidence="1">
    <location>
        <begin position="124"/>
        <end position="183"/>
    </location>
</feature>
<dbReference type="SUPFAM" id="SSF46785">
    <property type="entry name" value="Winged helix' DNA-binding domain"/>
    <property type="match status" value="1"/>
</dbReference>
<evidence type="ECO:0000256" key="1">
    <source>
        <dbReference type="SAM" id="MobiDB-lite"/>
    </source>
</evidence>
<gene>
    <name evidence="3" type="ORF">PROFUN_09272</name>
</gene>
<dbReference type="InterPro" id="IPR002877">
    <property type="entry name" value="RNA_MeTrfase_FtsJ_dom"/>
</dbReference>
<organism evidence="3 4">
    <name type="scientific">Planoprotostelium fungivorum</name>
    <dbReference type="NCBI Taxonomy" id="1890364"/>
    <lineage>
        <taxon>Eukaryota</taxon>
        <taxon>Amoebozoa</taxon>
        <taxon>Evosea</taxon>
        <taxon>Variosea</taxon>
        <taxon>Cavosteliida</taxon>
        <taxon>Cavosteliaceae</taxon>
        <taxon>Planoprotostelium</taxon>
    </lineage>
</organism>
<dbReference type="InterPro" id="IPR029063">
    <property type="entry name" value="SAM-dependent_MTases_sf"/>
</dbReference>
<dbReference type="PANTHER" id="PTHR46361">
    <property type="entry name" value="ELECTRON CARRIER/ PROTEIN DISULFIDE OXIDOREDUCTASE"/>
    <property type="match status" value="1"/>
</dbReference>
<dbReference type="InterPro" id="IPR000591">
    <property type="entry name" value="DEP_dom"/>
</dbReference>
<dbReference type="Proteomes" id="UP000241769">
    <property type="component" value="Unassembled WGS sequence"/>
</dbReference>
<dbReference type="Gene3D" id="3.40.50.150">
    <property type="entry name" value="Vaccinia Virus protein VP39"/>
    <property type="match status" value="1"/>
</dbReference>
<dbReference type="PANTHER" id="PTHR46361:SF3">
    <property type="entry name" value="ELECTRON CARRIER_ PROTEIN DISULFIDE OXIDOREDUCTASE"/>
    <property type="match status" value="1"/>
</dbReference>
<dbReference type="OrthoDB" id="418495at2759"/>
<evidence type="ECO:0000313" key="4">
    <source>
        <dbReference type="Proteomes" id="UP000241769"/>
    </source>
</evidence>
<dbReference type="EMBL" id="MDYQ01000060">
    <property type="protein sequence ID" value="PRP84599.1"/>
    <property type="molecule type" value="Genomic_DNA"/>
</dbReference>
<dbReference type="AlphaFoldDB" id="A0A2P6NKX5"/>
<dbReference type="GO" id="GO:0008168">
    <property type="term" value="F:methyltransferase activity"/>
    <property type="evidence" value="ECO:0007669"/>
    <property type="project" value="InterPro"/>
</dbReference>
<dbReference type="Pfam" id="PF00610">
    <property type="entry name" value="DEP"/>
    <property type="match status" value="1"/>
</dbReference>
<reference evidence="3 4" key="1">
    <citation type="journal article" date="2018" name="Genome Biol. Evol.">
        <title>Multiple Roots of Fruiting Body Formation in Amoebozoa.</title>
        <authorList>
            <person name="Hillmann F."/>
            <person name="Forbes G."/>
            <person name="Novohradska S."/>
            <person name="Ferling I."/>
            <person name="Riege K."/>
            <person name="Groth M."/>
            <person name="Westermann M."/>
            <person name="Marz M."/>
            <person name="Spaller T."/>
            <person name="Winckler T."/>
            <person name="Schaap P."/>
            <person name="Glockner G."/>
        </authorList>
    </citation>
    <scope>NUCLEOTIDE SEQUENCE [LARGE SCALE GENOMIC DNA]</scope>
    <source>
        <strain evidence="3 4">Jena</strain>
    </source>
</reference>
<feature type="domain" description="DEP" evidence="2">
    <location>
        <begin position="219"/>
        <end position="297"/>
    </location>
</feature>
<dbReference type="Gene3D" id="1.10.10.10">
    <property type="entry name" value="Winged helix-like DNA-binding domain superfamily/Winged helix DNA-binding domain"/>
    <property type="match status" value="1"/>
</dbReference>
<dbReference type="InterPro" id="IPR036388">
    <property type="entry name" value="WH-like_DNA-bd_sf"/>
</dbReference>
<dbReference type="GO" id="GO:0032259">
    <property type="term" value="P:methylation"/>
    <property type="evidence" value="ECO:0007669"/>
    <property type="project" value="InterPro"/>
</dbReference>
<dbReference type="InterPro" id="IPR006869">
    <property type="entry name" value="DUF547"/>
</dbReference>
<accession>A0A2P6NKX5</accession>